<proteinExistence type="predicted"/>
<comment type="caution">
    <text evidence="1">The sequence shown here is derived from an EMBL/GenBank/DDBJ whole genome shotgun (WGS) entry which is preliminary data.</text>
</comment>
<dbReference type="Pfam" id="PF13707">
    <property type="entry name" value="RloB"/>
    <property type="match status" value="1"/>
</dbReference>
<evidence type="ECO:0000313" key="1">
    <source>
        <dbReference type="EMBL" id="RRJ14089.1"/>
    </source>
</evidence>
<sequence length="237" mass="27827">MPVHTYTNWNKRSSDLEEQIEPLRKYYFICEGANTETFYFKKLIDLRKNLGIHPLIDIRLWEKTDKDRNISFAKNLVEFANKQKALAENDFDVERDRMIIVFDGDIFEEKVEGYDKLIEDIEKSDIAAVSNPNFELFLLLHKEGSYEDYIKGREEYFLNMVDGKYSYAKDVLLNITGMNSKKNPQIGDLAEDIMIAIKQEKYINQDIHNIKGRISSNIGLIIEGIIKDNPYIRRVIR</sequence>
<dbReference type="EMBL" id="RRCM01000002">
    <property type="protein sequence ID" value="RRJ14089.1"/>
    <property type="molecule type" value="Genomic_DNA"/>
</dbReference>
<dbReference type="InterPro" id="IPR025591">
    <property type="entry name" value="RloB"/>
</dbReference>
<dbReference type="RefSeq" id="WP_124952694.1">
    <property type="nucleotide sequence ID" value="NZ_RRCM01000002.1"/>
</dbReference>
<protein>
    <submittedName>
        <fullName evidence="1">RloB domain-containing protein</fullName>
    </submittedName>
</protein>
<organism evidence="1 2">
    <name type="scientific">Lachnoanaerobaculum orale</name>
    <dbReference type="NCBI Taxonomy" id="979627"/>
    <lineage>
        <taxon>Bacteria</taxon>
        <taxon>Bacillati</taxon>
        <taxon>Bacillota</taxon>
        <taxon>Clostridia</taxon>
        <taxon>Lachnospirales</taxon>
        <taxon>Lachnospiraceae</taxon>
        <taxon>Lachnoanaerobaculum</taxon>
    </lineage>
</organism>
<dbReference type="Proteomes" id="UP000276982">
    <property type="component" value="Unassembled WGS sequence"/>
</dbReference>
<reference evidence="1 2" key="1">
    <citation type="submission" date="2018-11" db="EMBL/GenBank/DDBJ databases">
        <title>Genome sequencing of Lachnoanaerobaculum orale DSM 24553T.</title>
        <authorList>
            <person name="Kook J.-K."/>
            <person name="Park S.-N."/>
            <person name="Lim Y.K."/>
        </authorList>
    </citation>
    <scope>NUCLEOTIDE SEQUENCE [LARGE SCALE GENOMIC DNA]</scope>
    <source>
        <strain evidence="1 2">DSM 24553</strain>
    </source>
</reference>
<name>A0A3P3Q0V5_9FIRM</name>
<gene>
    <name evidence="1" type="ORF">EHW90_10300</name>
</gene>
<dbReference type="AlphaFoldDB" id="A0A3P3Q0V5"/>
<accession>A0A3P3Q0V5</accession>
<evidence type="ECO:0000313" key="2">
    <source>
        <dbReference type="Proteomes" id="UP000276982"/>
    </source>
</evidence>
<keyword evidence="2" id="KW-1185">Reference proteome</keyword>